<reference evidence="6" key="1">
    <citation type="submission" date="2025-08" db="UniProtKB">
        <authorList>
            <consortium name="RefSeq"/>
        </authorList>
    </citation>
    <scope>IDENTIFICATION</scope>
    <source>
        <tissue evidence="6">Spleen</tissue>
    </source>
</reference>
<accession>A0A6P5LPC8</accession>
<organism evidence="5 6">
    <name type="scientific">Phascolarctos cinereus</name>
    <name type="common">Koala</name>
    <dbReference type="NCBI Taxonomy" id="38626"/>
    <lineage>
        <taxon>Eukaryota</taxon>
        <taxon>Metazoa</taxon>
        <taxon>Chordata</taxon>
        <taxon>Craniata</taxon>
        <taxon>Vertebrata</taxon>
        <taxon>Euteleostomi</taxon>
        <taxon>Mammalia</taxon>
        <taxon>Metatheria</taxon>
        <taxon>Diprotodontia</taxon>
        <taxon>Phascolarctidae</taxon>
        <taxon>Phascolarctos</taxon>
    </lineage>
</organism>
<sequence>MDKRKKTSDGNAASVKKKRLVITLEQKCDVIERHERGHSNSKIGRDVGMPESTVRNIIKHAGEIKKKGKVASTFCGLQTTTRNRSVTMIEMERLLAVWIDDCNKKCIPLSRAAIQTKASSLFKAVKENGNEVDSEETFSASGGWFDRFKNRVHLHHVKITGEIASADENMAANYPDVLKKIIGDGGYTDQPIFNVGGTGLFWKKIPFRTYIFKREKTQPGFKVSNDHLTIFEQHECSHSNSKTGQAVGVPEAAVQNIIKHTSEVQEKDNVASAFCGLQTTTRNRSVTMIEMERPLAVWIEDCNDKHISHSKTAMQTNAPSLFKVEKENGNEIDSEESFTANSGCFDPFKNQSQLHNVKITEKSATTDENIAAKFPDILKKIIEEGGYTDQQIFNVDETGLFWKRMPSRTYISKKENTQPGFKVSRDRLTLLLGGNAEGDFKLKPMLVYWSRNPHALRGYNQQSLPVLWRSNKKAWVTKAIFEDWFSSYFSPAVEKYCKDSNIAFKVLLILDNAPGHPTTLGSLCENIKVIFLPPNTASLLQPMNQGTIATFKAYYLRKIFEQAVAKTTGDEVMSLTDFWENYNIRDAIENIHHAWQQITTNNMREVWKCILPHCANSNVEGFPSQKQAIIEEITNTGRKLGFDELESDSVLELLGSHSEELTDDDFLHLDQQRAFEDVDDDTEEADNVQMKEFTLKEFEDIFQALEVVKQKIMDADPNVDRRIQIRQDVDKALCTYQRMYEDLKKEKTIQSTLLKYVKQE</sequence>
<dbReference type="PANTHER" id="PTHR19303:SF26">
    <property type="entry name" value="TIGGER TRANSPOSABLE ELEMENT-DERIVED PROTEIN 1"/>
    <property type="match status" value="1"/>
</dbReference>
<evidence type="ECO:0000256" key="3">
    <source>
        <dbReference type="ARBA" id="ARBA00023242"/>
    </source>
</evidence>
<protein>
    <submittedName>
        <fullName evidence="6">Tigger transposable element-derived protein 1-like</fullName>
    </submittedName>
</protein>
<dbReference type="GO" id="GO:0003677">
    <property type="term" value="F:DNA binding"/>
    <property type="evidence" value="ECO:0007669"/>
    <property type="project" value="UniProtKB-KW"/>
</dbReference>
<dbReference type="InParanoid" id="A0A6P5LPC8"/>
<dbReference type="Gene3D" id="1.10.10.60">
    <property type="entry name" value="Homeodomain-like"/>
    <property type="match status" value="3"/>
</dbReference>
<dbReference type="InterPro" id="IPR036397">
    <property type="entry name" value="RNaseH_sf"/>
</dbReference>
<feature type="domain" description="HTH CENPB-type" evidence="4">
    <location>
        <begin position="79"/>
        <end position="158"/>
    </location>
</feature>
<keyword evidence="2" id="KW-0238">DNA-binding</keyword>
<gene>
    <name evidence="6" type="primary">LOC110220504</name>
</gene>
<dbReference type="InterPro" id="IPR007889">
    <property type="entry name" value="HTH_Psq"/>
</dbReference>
<name>A0A6P5LPC8_PHACI</name>
<dbReference type="SUPFAM" id="SSF46689">
    <property type="entry name" value="Homeodomain-like"/>
    <property type="match status" value="2"/>
</dbReference>
<dbReference type="PANTHER" id="PTHR19303">
    <property type="entry name" value="TRANSPOSON"/>
    <property type="match status" value="1"/>
</dbReference>
<evidence type="ECO:0000313" key="5">
    <source>
        <dbReference type="Proteomes" id="UP000515140"/>
    </source>
</evidence>
<dbReference type="RefSeq" id="XP_020860202.1">
    <property type="nucleotide sequence ID" value="XM_021004543.1"/>
</dbReference>
<dbReference type="OMA" id="VTMIEME"/>
<dbReference type="AlphaFoldDB" id="A0A6P5LPC8"/>
<dbReference type="Gene3D" id="3.30.420.10">
    <property type="entry name" value="Ribonuclease H-like superfamily/Ribonuclease H"/>
    <property type="match status" value="1"/>
</dbReference>
<dbReference type="Pfam" id="PF03184">
    <property type="entry name" value="DDE_1"/>
    <property type="match status" value="1"/>
</dbReference>
<comment type="subcellular location">
    <subcellularLocation>
        <location evidence="1">Nucleus</location>
    </subcellularLocation>
</comment>
<keyword evidence="3" id="KW-0539">Nucleus</keyword>
<dbReference type="SMART" id="SM00674">
    <property type="entry name" value="CENPB"/>
    <property type="match status" value="2"/>
</dbReference>
<evidence type="ECO:0000256" key="2">
    <source>
        <dbReference type="ARBA" id="ARBA00023125"/>
    </source>
</evidence>
<dbReference type="InterPro" id="IPR050863">
    <property type="entry name" value="CenT-Element_Derived"/>
</dbReference>
<keyword evidence="5" id="KW-1185">Reference proteome</keyword>
<evidence type="ECO:0000256" key="1">
    <source>
        <dbReference type="ARBA" id="ARBA00004123"/>
    </source>
</evidence>
<dbReference type="InterPro" id="IPR006600">
    <property type="entry name" value="HTH_CenpB_DNA-bd_dom"/>
</dbReference>
<proteinExistence type="predicted"/>
<dbReference type="GO" id="GO:0005634">
    <property type="term" value="C:nucleus"/>
    <property type="evidence" value="ECO:0007669"/>
    <property type="project" value="UniProtKB-SubCell"/>
</dbReference>
<dbReference type="Pfam" id="PF04218">
    <property type="entry name" value="CENP-B_N"/>
    <property type="match status" value="1"/>
</dbReference>
<dbReference type="InterPro" id="IPR009057">
    <property type="entry name" value="Homeodomain-like_sf"/>
</dbReference>
<dbReference type="Pfam" id="PF03221">
    <property type="entry name" value="HTH_Tnp_Tc5"/>
    <property type="match status" value="1"/>
</dbReference>
<evidence type="ECO:0000259" key="4">
    <source>
        <dbReference type="PROSITE" id="PS51253"/>
    </source>
</evidence>
<dbReference type="KEGG" id="pcw:110220504"/>
<evidence type="ECO:0000313" key="6">
    <source>
        <dbReference type="RefSeq" id="XP_020860202.1"/>
    </source>
</evidence>
<dbReference type="Proteomes" id="UP000515140">
    <property type="component" value="Unplaced"/>
</dbReference>
<dbReference type="InterPro" id="IPR004875">
    <property type="entry name" value="DDE_SF_endonuclease_dom"/>
</dbReference>
<dbReference type="PROSITE" id="PS51253">
    <property type="entry name" value="HTH_CENPB"/>
    <property type="match status" value="1"/>
</dbReference>
<dbReference type="GeneID" id="110220504"/>